<dbReference type="NCBIfam" id="TIGR00763">
    <property type="entry name" value="lon"/>
    <property type="match status" value="1"/>
</dbReference>
<dbReference type="GO" id="GO:0016887">
    <property type="term" value="F:ATP hydrolysis activity"/>
    <property type="evidence" value="ECO:0007669"/>
    <property type="project" value="UniProtKB-UniRule"/>
</dbReference>
<feature type="binding site" evidence="9 12">
    <location>
        <begin position="361"/>
        <end position="368"/>
    </location>
    <ligand>
        <name>ATP</name>
        <dbReference type="ChEBI" id="CHEBI:30616"/>
    </ligand>
</feature>
<dbReference type="Pfam" id="PF00004">
    <property type="entry name" value="AAA"/>
    <property type="match status" value="1"/>
</dbReference>
<dbReference type="InterPro" id="IPR054594">
    <property type="entry name" value="Lon_lid"/>
</dbReference>
<dbReference type="InterPro" id="IPR015947">
    <property type="entry name" value="PUA-like_sf"/>
</dbReference>
<dbReference type="Pfam" id="PF22667">
    <property type="entry name" value="Lon_lid"/>
    <property type="match status" value="1"/>
</dbReference>
<dbReference type="PRINTS" id="PR00830">
    <property type="entry name" value="ENDOLAPTASE"/>
</dbReference>
<dbReference type="InterPro" id="IPR014721">
    <property type="entry name" value="Ribsml_uS5_D2-typ_fold_subgr"/>
</dbReference>
<dbReference type="EC" id="3.4.21.53" evidence="9 10"/>
<comment type="subcellular location">
    <subcellularLocation>
        <location evidence="1 9 10">Cytoplasm</location>
    </subcellularLocation>
</comment>
<dbReference type="SUPFAM" id="SSF88697">
    <property type="entry name" value="PUA domain-like"/>
    <property type="match status" value="1"/>
</dbReference>
<dbReference type="InterPro" id="IPR027543">
    <property type="entry name" value="Lon_bac"/>
</dbReference>
<dbReference type="SMART" id="SM00464">
    <property type="entry name" value="LON"/>
    <property type="match status" value="1"/>
</dbReference>
<dbReference type="InterPro" id="IPR008269">
    <property type="entry name" value="Lon_proteolytic"/>
</dbReference>
<keyword evidence="6 9" id="KW-0720">Serine protease</keyword>
<evidence type="ECO:0000256" key="6">
    <source>
        <dbReference type="ARBA" id="ARBA00022825"/>
    </source>
</evidence>
<dbReference type="SUPFAM" id="SSF54211">
    <property type="entry name" value="Ribosomal protein S5 domain 2-like"/>
    <property type="match status" value="1"/>
</dbReference>
<dbReference type="OrthoDB" id="9803599at2"/>
<dbReference type="GO" id="GO:0005737">
    <property type="term" value="C:cytoplasm"/>
    <property type="evidence" value="ECO:0007669"/>
    <property type="project" value="UniProtKB-SubCell"/>
</dbReference>
<evidence type="ECO:0000256" key="14">
    <source>
        <dbReference type="RuleBase" id="RU000591"/>
    </source>
</evidence>
<dbReference type="InterPro" id="IPR046336">
    <property type="entry name" value="Lon_prtase_N_sf"/>
</dbReference>
<dbReference type="HAMAP" id="MF_01973">
    <property type="entry name" value="lon_bact"/>
    <property type="match status" value="1"/>
</dbReference>
<dbReference type="GO" id="GO:0004176">
    <property type="term" value="F:ATP-dependent peptidase activity"/>
    <property type="evidence" value="ECO:0007669"/>
    <property type="project" value="UniProtKB-UniRule"/>
</dbReference>
<dbReference type="SUPFAM" id="SSF52540">
    <property type="entry name" value="P-loop containing nucleoside triphosphate hydrolases"/>
    <property type="match status" value="1"/>
</dbReference>
<comment type="catalytic activity">
    <reaction evidence="9 10 13">
        <text>Hydrolysis of proteins in presence of ATP.</text>
        <dbReference type="EC" id="3.4.21.53"/>
    </reaction>
</comment>
<evidence type="ECO:0000256" key="11">
    <source>
        <dbReference type="PIRSR" id="PIRSR001174-1"/>
    </source>
</evidence>
<dbReference type="Gene3D" id="2.30.130.40">
    <property type="entry name" value="LON domain-like"/>
    <property type="match status" value="1"/>
</dbReference>
<dbReference type="EMBL" id="CP036150">
    <property type="protein sequence ID" value="QEN08846.1"/>
    <property type="molecule type" value="Genomic_DNA"/>
</dbReference>
<comment type="function">
    <text evidence="9">ATP-dependent serine protease that mediates the selective degradation of mutant and abnormal proteins as well as certain short-lived regulatory proteins. Required for cellular homeostasis and for survival from DNA damage and developmental changes induced by stress. Degrades polypeptides processively to yield small peptide fragments that are 5 to 10 amino acids long. Binds to DNA in a double-stranded, site-specific manner.</text>
</comment>
<dbReference type="Gene3D" id="1.10.8.60">
    <property type="match status" value="1"/>
</dbReference>
<dbReference type="GO" id="GO:0005524">
    <property type="term" value="F:ATP binding"/>
    <property type="evidence" value="ECO:0007669"/>
    <property type="project" value="UniProtKB-UniRule"/>
</dbReference>
<evidence type="ECO:0000256" key="3">
    <source>
        <dbReference type="ARBA" id="ARBA00022670"/>
    </source>
</evidence>
<dbReference type="FunFam" id="1.20.5.5270:FF:000002">
    <property type="entry name" value="Lon protease homolog"/>
    <property type="match status" value="1"/>
</dbReference>
<dbReference type="GO" id="GO:0006515">
    <property type="term" value="P:protein quality control for misfolded or incompletely synthesized proteins"/>
    <property type="evidence" value="ECO:0007669"/>
    <property type="project" value="UniProtKB-UniRule"/>
</dbReference>
<dbReference type="Gene3D" id="3.30.230.10">
    <property type="match status" value="1"/>
</dbReference>
<keyword evidence="8 9" id="KW-0346">Stress response</keyword>
<keyword evidence="7 9" id="KW-0067">ATP-binding</keyword>
<dbReference type="InterPro" id="IPR027417">
    <property type="entry name" value="P-loop_NTPase"/>
</dbReference>
<dbReference type="InterPro" id="IPR008268">
    <property type="entry name" value="Peptidase_S16_AS"/>
</dbReference>
<evidence type="ECO:0000256" key="13">
    <source>
        <dbReference type="PROSITE-ProRule" id="PRU01122"/>
    </source>
</evidence>
<evidence type="ECO:0000259" key="15">
    <source>
        <dbReference type="PROSITE" id="PS51786"/>
    </source>
</evidence>
<dbReference type="Proteomes" id="UP000324209">
    <property type="component" value="Chromosome"/>
</dbReference>
<dbReference type="Pfam" id="PF05362">
    <property type="entry name" value="Lon_C"/>
    <property type="match status" value="1"/>
</dbReference>
<dbReference type="SMART" id="SM00382">
    <property type="entry name" value="AAA"/>
    <property type="match status" value="1"/>
</dbReference>
<protein>
    <recommendedName>
        <fullName evidence="9 10">Lon protease</fullName>
        <ecNumber evidence="9 10">3.4.21.53</ecNumber>
    </recommendedName>
    <alternativeName>
        <fullName evidence="9">ATP-dependent protease La</fullName>
    </alternativeName>
</protein>
<feature type="domain" description="Lon proteolytic" evidence="15">
    <location>
        <begin position="632"/>
        <end position="813"/>
    </location>
</feature>
<dbReference type="RefSeq" id="WP_149486925.1">
    <property type="nucleotide sequence ID" value="NZ_CP036150.1"/>
</dbReference>
<evidence type="ECO:0000256" key="2">
    <source>
        <dbReference type="ARBA" id="ARBA00022490"/>
    </source>
</evidence>
<keyword evidence="18" id="KW-1185">Reference proteome</keyword>
<dbReference type="InterPro" id="IPR003959">
    <property type="entry name" value="ATPase_AAA_core"/>
</dbReference>
<gene>
    <name evidence="9 17" type="primary">lon</name>
    <name evidence="17" type="ORF">EXM22_12925</name>
</gene>
<keyword evidence="2 9" id="KW-0963">Cytoplasm</keyword>
<evidence type="ECO:0000256" key="4">
    <source>
        <dbReference type="ARBA" id="ARBA00022741"/>
    </source>
</evidence>
<evidence type="ECO:0000313" key="17">
    <source>
        <dbReference type="EMBL" id="QEN08846.1"/>
    </source>
</evidence>
<evidence type="ECO:0000256" key="1">
    <source>
        <dbReference type="ARBA" id="ARBA00004496"/>
    </source>
</evidence>
<organism evidence="17 18">
    <name type="scientific">Oceanispirochaeta crateris</name>
    <dbReference type="NCBI Taxonomy" id="2518645"/>
    <lineage>
        <taxon>Bacteria</taxon>
        <taxon>Pseudomonadati</taxon>
        <taxon>Spirochaetota</taxon>
        <taxon>Spirochaetia</taxon>
        <taxon>Spirochaetales</taxon>
        <taxon>Spirochaetaceae</taxon>
        <taxon>Oceanispirochaeta</taxon>
    </lineage>
</organism>
<comment type="subunit">
    <text evidence="9 10">Homohexamer. Organized in a ring with a central cavity.</text>
</comment>
<dbReference type="FunFam" id="3.40.50.300:FF:000382">
    <property type="entry name" value="Lon protease homolog 2, peroxisomal"/>
    <property type="match status" value="1"/>
</dbReference>
<evidence type="ECO:0000256" key="5">
    <source>
        <dbReference type="ARBA" id="ARBA00022801"/>
    </source>
</evidence>
<comment type="induction">
    <text evidence="9">By heat shock.</text>
</comment>
<comment type="similarity">
    <text evidence="9 10 13 14">Belongs to the peptidase S16 family.</text>
</comment>
<evidence type="ECO:0000256" key="8">
    <source>
        <dbReference type="ARBA" id="ARBA00023016"/>
    </source>
</evidence>
<dbReference type="PROSITE" id="PS51787">
    <property type="entry name" value="LON_N"/>
    <property type="match status" value="1"/>
</dbReference>
<dbReference type="GO" id="GO:0004252">
    <property type="term" value="F:serine-type endopeptidase activity"/>
    <property type="evidence" value="ECO:0007669"/>
    <property type="project" value="UniProtKB-UniRule"/>
</dbReference>
<feature type="domain" description="Lon N-terminal" evidence="16">
    <location>
        <begin position="15"/>
        <end position="208"/>
    </location>
</feature>
<evidence type="ECO:0000256" key="12">
    <source>
        <dbReference type="PIRSR" id="PIRSR001174-2"/>
    </source>
</evidence>
<dbReference type="Gene3D" id="1.20.58.1480">
    <property type="match status" value="1"/>
</dbReference>
<feature type="active site" evidence="9 11">
    <location>
        <position position="762"/>
    </location>
</feature>
<feature type="active site" evidence="9 11">
    <location>
        <position position="719"/>
    </location>
</feature>
<dbReference type="InterPro" id="IPR027065">
    <property type="entry name" value="Lon_Prtase"/>
</dbReference>
<name>A0A5C1QQI7_9SPIO</name>
<dbReference type="InterPro" id="IPR020568">
    <property type="entry name" value="Ribosomal_Su5_D2-typ_SF"/>
</dbReference>
<dbReference type="Pfam" id="PF02190">
    <property type="entry name" value="LON_substr_bdg"/>
    <property type="match status" value="1"/>
</dbReference>
<dbReference type="Gene3D" id="1.20.5.5270">
    <property type="match status" value="1"/>
</dbReference>
<keyword evidence="3 9" id="KW-0645">Protease</keyword>
<dbReference type="InterPro" id="IPR004815">
    <property type="entry name" value="Lon_bac/euk-typ"/>
</dbReference>
<dbReference type="PROSITE" id="PS51786">
    <property type="entry name" value="LON_PROTEOLYTIC"/>
    <property type="match status" value="1"/>
</dbReference>
<keyword evidence="5 9" id="KW-0378">Hydrolase</keyword>
<dbReference type="PANTHER" id="PTHR10046">
    <property type="entry name" value="ATP DEPENDENT LON PROTEASE FAMILY MEMBER"/>
    <property type="match status" value="1"/>
</dbReference>
<evidence type="ECO:0000256" key="7">
    <source>
        <dbReference type="ARBA" id="ARBA00022840"/>
    </source>
</evidence>
<dbReference type="InterPro" id="IPR003111">
    <property type="entry name" value="Lon_prtase_N"/>
</dbReference>
<accession>A0A5C1QQI7</accession>
<dbReference type="CDD" id="cd19500">
    <property type="entry name" value="RecA-like_Lon"/>
    <property type="match status" value="1"/>
</dbReference>
<dbReference type="GO" id="GO:0043565">
    <property type="term" value="F:sequence-specific DNA binding"/>
    <property type="evidence" value="ECO:0007669"/>
    <property type="project" value="UniProtKB-UniRule"/>
</dbReference>
<evidence type="ECO:0000256" key="10">
    <source>
        <dbReference type="PIRNR" id="PIRNR001174"/>
    </source>
</evidence>
<evidence type="ECO:0000259" key="16">
    <source>
        <dbReference type="PROSITE" id="PS51787"/>
    </source>
</evidence>
<dbReference type="KEGG" id="ock:EXM22_12925"/>
<proteinExistence type="evidence at transcript level"/>
<dbReference type="InterPro" id="IPR003593">
    <property type="entry name" value="AAA+_ATPase"/>
</dbReference>
<dbReference type="PIRSF" id="PIRSF001174">
    <property type="entry name" value="Lon_proteas"/>
    <property type="match status" value="1"/>
</dbReference>
<evidence type="ECO:0000313" key="18">
    <source>
        <dbReference type="Proteomes" id="UP000324209"/>
    </source>
</evidence>
<dbReference type="GO" id="GO:0034605">
    <property type="term" value="P:cellular response to heat"/>
    <property type="evidence" value="ECO:0007669"/>
    <property type="project" value="UniProtKB-UniRule"/>
</dbReference>
<dbReference type="AlphaFoldDB" id="A0A5C1QQI7"/>
<sequence length="816" mass="91842">MRINKSQLSFRKEELPVIILPDTVIFPYTVAPFFLADAVSTRAVDEAMKGKRDIFLAFQKEEADSTIQKKHLYPTGTVAHILQVLKLPDGNSRLLVEGRSKGQILKLIKKKDILMIQYKSLVEHREIGRTLAIGMETLQETFYEYARKNKKITREIKTQVEQAQTPEKLIGLIASQMSIPTADKIGLLEMDSPGEKINKLTEVVQLEIEKSTLKQDISGRVRKKMEKTQKEYFLNEQLKEINKELGNSNQDDPSGAIELENRINSKGMPTDIHEKALKEVKRLTRLQPMSPESGVLRTYLEWLADLPWSEESDDRMNLARAAKVLDEDHYNLKKAKDRILDYIAVRQIREKLKGPILCFVGPPGTGKTSLGRSVARALNREFVRISLGGVRDEAEIRGHRKTYVGALPGKIIQSIKKAGTTNPVFLLDEIDKMSNDFRGDPSAALLEVLDPEQNSSFTDHYLEVPYDLSKVMFITTANSLHNVPRPLVDRMEVIEIPGYTEIEKLRIAKGFIIPKQMKENGMDSSNLNIGDDALQTIIRNYTMESGVRNLERQIGQVIRKITREAIDNYQKRPGGNNVHTARIHKYQDYFGTIENKADNLPDLSLLNLQVRGKDVINYLGNPPIQDEDSDRRDRPGLATGMAWTEVGGRVLPVEVSLLKGDGKLILTGKLGDVMKESAQIALSYLRANAEEFGIESNFQKEYDIHIHVPEGAIPKDGPSAGITITAALLSALKKTPLISSLAMTGEITLTDRLLPIGGVKEKVMAAHRNKCRIILLPEKNKKDQLDLPQEIRDDLRFIFSSSVKEALEQLFPEGTF</sequence>
<dbReference type="Gene3D" id="3.40.50.300">
    <property type="entry name" value="P-loop containing nucleotide triphosphate hydrolases"/>
    <property type="match status" value="1"/>
</dbReference>
<evidence type="ECO:0000256" key="9">
    <source>
        <dbReference type="HAMAP-Rule" id="MF_01973"/>
    </source>
</evidence>
<keyword evidence="4 9" id="KW-0547">Nucleotide-binding</keyword>
<reference evidence="17 18" key="1">
    <citation type="submission" date="2019-02" db="EMBL/GenBank/DDBJ databases">
        <title>Complete Genome Sequence and Methylome Analysis of free living Spirochaetas.</title>
        <authorList>
            <person name="Fomenkov A."/>
            <person name="Dubinina G."/>
            <person name="Leshcheva N."/>
            <person name="Mikheeva N."/>
            <person name="Grabovich M."/>
            <person name="Vincze T."/>
            <person name="Roberts R.J."/>
        </authorList>
    </citation>
    <scope>NUCLEOTIDE SEQUENCE [LARGE SCALE GENOMIC DNA]</scope>
    <source>
        <strain evidence="17 18">K2</strain>
    </source>
</reference>
<dbReference type="PROSITE" id="PS01046">
    <property type="entry name" value="LON_SER"/>
    <property type="match status" value="1"/>
</dbReference>